<protein>
    <submittedName>
        <fullName evidence="7">RNA recognition motif domain, nucleotide-binding alpha-beta plait domain superfamily</fullName>
    </submittedName>
</protein>
<keyword evidence="2" id="KW-0747">Spliceosome</keyword>
<dbReference type="GO" id="GO:0008380">
    <property type="term" value="P:RNA splicing"/>
    <property type="evidence" value="ECO:0007669"/>
    <property type="project" value="UniProtKB-KW"/>
</dbReference>
<gene>
    <name evidence="7" type="ORF">HanXRQr2_Chr11g0508741</name>
</gene>
<dbReference type="SMART" id="SM00360">
    <property type="entry name" value="RRM"/>
    <property type="match status" value="1"/>
</dbReference>
<evidence type="ECO:0000313" key="8">
    <source>
        <dbReference type="Proteomes" id="UP000215914"/>
    </source>
</evidence>
<name>A0A9K3HRU8_HELAN</name>
<dbReference type="EMBL" id="MNCJ02000326">
    <property type="protein sequence ID" value="KAF5783507.1"/>
    <property type="molecule type" value="Genomic_DNA"/>
</dbReference>
<dbReference type="Pfam" id="PF00076">
    <property type="entry name" value="RRM_1"/>
    <property type="match status" value="1"/>
</dbReference>
<reference evidence="7" key="1">
    <citation type="journal article" date="2017" name="Nature">
        <title>The sunflower genome provides insights into oil metabolism, flowering and Asterid evolution.</title>
        <authorList>
            <person name="Badouin H."/>
            <person name="Gouzy J."/>
            <person name="Grassa C.J."/>
            <person name="Murat F."/>
            <person name="Staton S.E."/>
            <person name="Cottret L."/>
            <person name="Lelandais-Briere C."/>
            <person name="Owens G.L."/>
            <person name="Carrere S."/>
            <person name="Mayjonade B."/>
            <person name="Legrand L."/>
            <person name="Gill N."/>
            <person name="Kane N.C."/>
            <person name="Bowers J.E."/>
            <person name="Hubner S."/>
            <person name="Bellec A."/>
            <person name="Berard A."/>
            <person name="Berges H."/>
            <person name="Blanchet N."/>
            <person name="Boniface M.C."/>
            <person name="Brunel D."/>
            <person name="Catrice O."/>
            <person name="Chaidir N."/>
            <person name="Claudel C."/>
            <person name="Donnadieu C."/>
            <person name="Faraut T."/>
            <person name="Fievet G."/>
            <person name="Helmstetter N."/>
            <person name="King M."/>
            <person name="Knapp S.J."/>
            <person name="Lai Z."/>
            <person name="Le Paslier M.C."/>
            <person name="Lippi Y."/>
            <person name="Lorenzon L."/>
            <person name="Mandel J.R."/>
            <person name="Marage G."/>
            <person name="Marchand G."/>
            <person name="Marquand E."/>
            <person name="Bret-Mestries E."/>
            <person name="Morien E."/>
            <person name="Nambeesan S."/>
            <person name="Nguyen T."/>
            <person name="Pegot-Espagnet P."/>
            <person name="Pouilly N."/>
            <person name="Raftis F."/>
            <person name="Sallet E."/>
            <person name="Schiex T."/>
            <person name="Thomas J."/>
            <person name="Vandecasteele C."/>
            <person name="Vares D."/>
            <person name="Vear F."/>
            <person name="Vautrin S."/>
            <person name="Crespi M."/>
            <person name="Mangin B."/>
            <person name="Burke J.M."/>
            <person name="Salse J."/>
            <person name="Munos S."/>
            <person name="Vincourt P."/>
            <person name="Rieseberg L.H."/>
            <person name="Langlade N.B."/>
        </authorList>
    </citation>
    <scope>NUCLEOTIDE SEQUENCE</scope>
    <source>
        <tissue evidence="7">Leaves</tissue>
    </source>
</reference>
<dbReference type="PANTHER" id="PTHR23147">
    <property type="entry name" value="SERINE/ARGININE RICH SPLICING FACTOR"/>
    <property type="match status" value="1"/>
</dbReference>
<accession>A0A9K3HRU8</accession>
<organism evidence="7 8">
    <name type="scientific">Helianthus annuus</name>
    <name type="common">Common sunflower</name>
    <dbReference type="NCBI Taxonomy" id="4232"/>
    <lineage>
        <taxon>Eukaryota</taxon>
        <taxon>Viridiplantae</taxon>
        <taxon>Streptophyta</taxon>
        <taxon>Embryophyta</taxon>
        <taxon>Tracheophyta</taxon>
        <taxon>Spermatophyta</taxon>
        <taxon>Magnoliopsida</taxon>
        <taxon>eudicotyledons</taxon>
        <taxon>Gunneridae</taxon>
        <taxon>Pentapetalae</taxon>
        <taxon>asterids</taxon>
        <taxon>campanulids</taxon>
        <taxon>Asterales</taxon>
        <taxon>Asteraceae</taxon>
        <taxon>Asteroideae</taxon>
        <taxon>Heliantheae alliance</taxon>
        <taxon>Heliantheae</taxon>
        <taxon>Helianthus</taxon>
    </lineage>
</organism>
<dbReference type="InterPro" id="IPR000504">
    <property type="entry name" value="RRM_dom"/>
</dbReference>
<evidence type="ECO:0000256" key="3">
    <source>
        <dbReference type="ARBA" id="ARBA00023187"/>
    </source>
</evidence>
<dbReference type="Gene3D" id="3.30.70.330">
    <property type="match status" value="1"/>
</dbReference>
<dbReference type="GO" id="GO:0006397">
    <property type="term" value="P:mRNA processing"/>
    <property type="evidence" value="ECO:0007669"/>
    <property type="project" value="UniProtKB-KW"/>
</dbReference>
<dbReference type="AlphaFoldDB" id="A0A9K3HRU8"/>
<evidence type="ECO:0000313" key="7">
    <source>
        <dbReference type="EMBL" id="KAF5783507.1"/>
    </source>
</evidence>
<keyword evidence="8" id="KW-1185">Reference proteome</keyword>
<feature type="compositionally biased region" description="Basic and acidic residues" evidence="5">
    <location>
        <begin position="1"/>
        <end position="15"/>
    </location>
</feature>
<dbReference type="InterPro" id="IPR050907">
    <property type="entry name" value="SRSF"/>
</dbReference>
<evidence type="ECO:0000256" key="1">
    <source>
        <dbReference type="ARBA" id="ARBA00022664"/>
    </source>
</evidence>
<dbReference type="GO" id="GO:0003723">
    <property type="term" value="F:RNA binding"/>
    <property type="evidence" value="ECO:0007669"/>
    <property type="project" value="UniProtKB-UniRule"/>
</dbReference>
<evidence type="ECO:0000256" key="4">
    <source>
        <dbReference type="PROSITE-ProRule" id="PRU00176"/>
    </source>
</evidence>
<dbReference type="InterPro" id="IPR012677">
    <property type="entry name" value="Nucleotide-bd_a/b_plait_sf"/>
</dbReference>
<feature type="region of interest" description="Disordered" evidence="5">
    <location>
        <begin position="1"/>
        <end position="27"/>
    </location>
</feature>
<dbReference type="CDD" id="cd00590">
    <property type="entry name" value="RRM_SF"/>
    <property type="match status" value="1"/>
</dbReference>
<dbReference type="PROSITE" id="PS50102">
    <property type="entry name" value="RRM"/>
    <property type="match status" value="1"/>
</dbReference>
<evidence type="ECO:0000256" key="5">
    <source>
        <dbReference type="SAM" id="MobiDB-lite"/>
    </source>
</evidence>
<sequence>MNVGEEGERWNDVLPKKNNKNKGIKDDRSRSGNISKFYITNLPHGCNTWDVADFVKVFGEVSGVYIARKKDKEGRRFGCVSFRNVADVKEMERALNGTKMGGSKLIANLAKFAKENVGTTGKRIDNTNGNGKEIHIPHQEVKSHSNAFINQGNGKLFSELFHKDHNSSARVSDPMLESKCTIEISDETSAFKDLIGYALIGRCKDLIILRSLNLLLAESRIKGVTLSYLGGLSMLLKFDEEDACSNFLLDHSVWKEWFFNLESWNCQSLPFERLAWVRILGVPKHLADNDVLNNVTEHFGKIVHGSQLETEDGDLSVSWIGLLVGKGNRIHNHVSLKWMDK</sequence>
<dbReference type="GO" id="GO:0005681">
    <property type="term" value="C:spliceosomal complex"/>
    <property type="evidence" value="ECO:0007669"/>
    <property type="project" value="UniProtKB-KW"/>
</dbReference>
<feature type="domain" description="RRM" evidence="6">
    <location>
        <begin position="35"/>
        <end position="112"/>
    </location>
</feature>
<comment type="caution">
    <text evidence="7">The sequence shown here is derived from an EMBL/GenBank/DDBJ whole genome shotgun (WGS) entry which is preliminary data.</text>
</comment>
<dbReference type="Proteomes" id="UP000215914">
    <property type="component" value="Unassembled WGS sequence"/>
</dbReference>
<dbReference type="SUPFAM" id="SSF54928">
    <property type="entry name" value="RNA-binding domain, RBD"/>
    <property type="match status" value="1"/>
</dbReference>
<reference evidence="7" key="2">
    <citation type="submission" date="2020-06" db="EMBL/GenBank/DDBJ databases">
        <title>Helianthus annuus Genome sequencing and assembly Release 2.</title>
        <authorList>
            <person name="Gouzy J."/>
            <person name="Langlade N."/>
            <person name="Munos S."/>
        </authorList>
    </citation>
    <scope>NUCLEOTIDE SEQUENCE</scope>
    <source>
        <tissue evidence="7">Leaves</tissue>
    </source>
</reference>
<evidence type="ECO:0000256" key="2">
    <source>
        <dbReference type="ARBA" id="ARBA00022728"/>
    </source>
</evidence>
<keyword evidence="3" id="KW-0508">mRNA splicing</keyword>
<proteinExistence type="predicted"/>
<keyword evidence="1" id="KW-0507">mRNA processing</keyword>
<keyword evidence="4" id="KW-0694">RNA-binding</keyword>
<dbReference type="InterPro" id="IPR035979">
    <property type="entry name" value="RBD_domain_sf"/>
</dbReference>
<evidence type="ECO:0000259" key="6">
    <source>
        <dbReference type="PROSITE" id="PS50102"/>
    </source>
</evidence>
<dbReference type="Gramene" id="mRNA:HanXRQr2_Chr11g0508741">
    <property type="protein sequence ID" value="CDS:HanXRQr2_Chr11g0508741.1"/>
    <property type="gene ID" value="HanXRQr2_Chr11g0508741"/>
</dbReference>